<accession>A0A498SBG1</accession>
<gene>
    <name evidence="1" type="ORF">NAV_LOCUS1299</name>
</gene>
<dbReference type="EMBL" id="UPTC01000108">
    <property type="protein sequence ID" value="VBB26469.1"/>
    <property type="molecule type" value="Genomic_DNA"/>
</dbReference>
<dbReference type="AlphaFoldDB" id="A0A498SBG1"/>
<dbReference type="STRING" id="6277.A0A498SBG1"/>
<keyword evidence="2" id="KW-1185">Reference proteome</keyword>
<proteinExistence type="predicted"/>
<dbReference type="Proteomes" id="UP000276991">
    <property type="component" value="Unassembled WGS sequence"/>
</dbReference>
<evidence type="ECO:0000313" key="2">
    <source>
        <dbReference type="Proteomes" id="UP000276991"/>
    </source>
</evidence>
<dbReference type="OrthoDB" id="128536at2759"/>
<reference evidence="1 2" key="1">
    <citation type="submission" date="2018-08" db="EMBL/GenBank/DDBJ databases">
        <authorList>
            <person name="Laetsch R D."/>
            <person name="Stevens L."/>
            <person name="Kumar S."/>
            <person name="Blaxter L. M."/>
        </authorList>
    </citation>
    <scope>NUCLEOTIDE SEQUENCE [LARGE SCALE GENOMIC DNA]</scope>
</reference>
<evidence type="ECO:0000313" key="1">
    <source>
        <dbReference type="EMBL" id="VBB26469.1"/>
    </source>
</evidence>
<sequence>MSRPNRESLPKSGSSDKVSQICDNAIVDKTHLASICTHLCNQLRTIINLLIDFAVDVCDESASARSLLRELEEKVLPFLINLDIEMTASEKLIRTNIDTARIGETKVDWLLKFNKCKLEMREILVTISGTVYEDLERVLSLRSRGCDGISFKQELMRYLRQMKNSTDKLHKQIKLEQMVLTH</sequence>
<name>A0A498SBG1_ACAVI</name>
<protein>
    <submittedName>
        <fullName evidence="1">Uncharacterized protein</fullName>
    </submittedName>
</protein>
<organism evidence="1 2">
    <name type="scientific">Acanthocheilonema viteae</name>
    <name type="common">Filarial nematode worm</name>
    <name type="synonym">Dipetalonema viteae</name>
    <dbReference type="NCBI Taxonomy" id="6277"/>
    <lineage>
        <taxon>Eukaryota</taxon>
        <taxon>Metazoa</taxon>
        <taxon>Ecdysozoa</taxon>
        <taxon>Nematoda</taxon>
        <taxon>Chromadorea</taxon>
        <taxon>Rhabditida</taxon>
        <taxon>Spirurina</taxon>
        <taxon>Spiruromorpha</taxon>
        <taxon>Filarioidea</taxon>
        <taxon>Onchocercidae</taxon>
        <taxon>Acanthocheilonema</taxon>
    </lineage>
</organism>